<gene>
    <name evidence="3" type="ORF">SAMN05216334_10299</name>
</gene>
<dbReference type="GO" id="GO:0008170">
    <property type="term" value="F:N-methyltransferase activity"/>
    <property type="evidence" value="ECO:0007669"/>
    <property type="project" value="InterPro"/>
</dbReference>
<comment type="similarity">
    <text evidence="1">Belongs to the N(4)/N(6)-methyltransferase family.</text>
</comment>
<proteinExistence type="inferred from homology"/>
<evidence type="ECO:0000313" key="4">
    <source>
        <dbReference type="Proteomes" id="UP000236753"/>
    </source>
</evidence>
<dbReference type="GO" id="GO:0003677">
    <property type="term" value="F:DNA binding"/>
    <property type="evidence" value="ECO:0007669"/>
    <property type="project" value="InterPro"/>
</dbReference>
<organism evidence="3 4">
    <name type="scientific">Nitrosomonas ureae</name>
    <dbReference type="NCBI Taxonomy" id="44577"/>
    <lineage>
        <taxon>Bacteria</taxon>
        <taxon>Pseudomonadati</taxon>
        <taxon>Pseudomonadota</taxon>
        <taxon>Betaproteobacteria</taxon>
        <taxon>Nitrosomonadales</taxon>
        <taxon>Nitrosomonadaceae</taxon>
        <taxon>Nitrosomonas</taxon>
    </lineage>
</organism>
<sequence>MPSPLMDIWHEYIFFIEAGSGILSNYPQAIAQSLLPMNLIKSRKRVADHGEVFTPAWLVDAMLDLVKDESERIDSRFLEPACGSGNFIVKVLQRKLAAVECKFGKSDFEKQHYALLALMSIYGIELLADNITECRENMLEIFADYLNTQESDDIYCTASYVLTQNLIHGDALTMCTSRKEPITFAEWGYLGKGKFQRRDFRFDVLTGMSNHVEQGSLFAKHEIFTPIMAYPPMTVRELARMASDNAAKENA</sequence>
<feature type="domain" description="DNA methylase adenine-specific" evidence="2">
    <location>
        <begin position="47"/>
        <end position="139"/>
    </location>
</feature>
<evidence type="ECO:0000313" key="3">
    <source>
        <dbReference type="EMBL" id="SEF47829.1"/>
    </source>
</evidence>
<evidence type="ECO:0000259" key="2">
    <source>
        <dbReference type="Pfam" id="PF02384"/>
    </source>
</evidence>
<dbReference type="InterPro" id="IPR003356">
    <property type="entry name" value="DNA_methylase_A-5"/>
</dbReference>
<name>A0A1H5SB71_9PROT</name>
<dbReference type="GO" id="GO:0032259">
    <property type="term" value="P:methylation"/>
    <property type="evidence" value="ECO:0007669"/>
    <property type="project" value="UniProtKB-KW"/>
</dbReference>
<keyword evidence="3" id="KW-0808">Transferase</keyword>
<dbReference type="Gene3D" id="3.40.50.150">
    <property type="entry name" value="Vaccinia Virus protein VP39"/>
    <property type="match status" value="1"/>
</dbReference>
<protein>
    <submittedName>
        <fullName evidence="3">N-6 DNA Methylase</fullName>
    </submittedName>
</protein>
<dbReference type="Proteomes" id="UP000236753">
    <property type="component" value="Unassembled WGS sequence"/>
</dbReference>
<dbReference type="EMBL" id="FNUX01000002">
    <property type="protein sequence ID" value="SEF47829.1"/>
    <property type="molecule type" value="Genomic_DNA"/>
</dbReference>
<dbReference type="AlphaFoldDB" id="A0A1H5SB71"/>
<dbReference type="SUPFAM" id="SSF53335">
    <property type="entry name" value="S-adenosyl-L-methionine-dependent methyltransferases"/>
    <property type="match status" value="1"/>
</dbReference>
<accession>A0A1H5SB71</accession>
<evidence type="ECO:0000256" key="1">
    <source>
        <dbReference type="ARBA" id="ARBA00006594"/>
    </source>
</evidence>
<reference evidence="3 4" key="1">
    <citation type="submission" date="2016-10" db="EMBL/GenBank/DDBJ databases">
        <authorList>
            <person name="de Groot N.N."/>
        </authorList>
    </citation>
    <scope>NUCLEOTIDE SEQUENCE [LARGE SCALE GENOMIC DNA]</scope>
    <source>
        <strain evidence="3 4">Nm13</strain>
    </source>
</reference>
<dbReference type="InterPro" id="IPR029063">
    <property type="entry name" value="SAM-dependent_MTases_sf"/>
</dbReference>
<dbReference type="Pfam" id="PF02384">
    <property type="entry name" value="N6_Mtase"/>
    <property type="match status" value="1"/>
</dbReference>
<keyword evidence="3" id="KW-0489">Methyltransferase</keyword>
<dbReference type="PRINTS" id="PR00507">
    <property type="entry name" value="N12N6MTFRASE"/>
</dbReference>